<dbReference type="InterPro" id="IPR038737">
    <property type="entry name" value="SF3b_su1-like"/>
</dbReference>
<dbReference type="PANTHER" id="PTHR12097">
    <property type="entry name" value="SPLICING FACTOR 3B, SUBUNIT 1-RELATED"/>
    <property type="match status" value="1"/>
</dbReference>
<dbReference type="GO" id="GO:0000245">
    <property type="term" value="P:spliceosomal complex assembly"/>
    <property type="evidence" value="ECO:0007669"/>
    <property type="project" value="InterPro"/>
</dbReference>
<dbReference type="EMBL" id="ML181275">
    <property type="protein sequence ID" value="THU76008.1"/>
    <property type="molecule type" value="Genomic_DNA"/>
</dbReference>
<evidence type="ECO:0000313" key="2">
    <source>
        <dbReference type="Proteomes" id="UP000297245"/>
    </source>
</evidence>
<dbReference type="Proteomes" id="UP000297245">
    <property type="component" value="Unassembled WGS sequence"/>
</dbReference>
<accession>A0A4S8KLD3</accession>
<dbReference type="OrthoDB" id="3044863at2759"/>
<dbReference type="AlphaFoldDB" id="A0A4S8KLD3"/>
<evidence type="ECO:0000313" key="1">
    <source>
        <dbReference type="EMBL" id="THU76008.1"/>
    </source>
</evidence>
<feature type="non-terminal residue" evidence="1">
    <location>
        <position position="69"/>
    </location>
</feature>
<keyword evidence="2" id="KW-1185">Reference proteome</keyword>
<sequence>MISTMCPDIDHADEYMRNMTTRVFSWSHPLWVYRSLLPFFRSVCHSKKSWQARHTGIRIVQQITIVMSC</sequence>
<reference evidence="1 2" key="1">
    <citation type="journal article" date="2019" name="Nat. Ecol. Evol.">
        <title>Megaphylogeny resolves global patterns of mushroom evolution.</title>
        <authorList>
            <person name="Varga T."/>
            <person name="Krizsan K."/>
            <person name="Foldi C."/>
            <person name="Dima B."/>
            <person name="Sanchez-Garcia M."/>
            <person name="Sanchez-Ramirez S."/>
            <person name="Szollosi G.J."/>
            <person name="Szarkandi J.G."/>
            <person name="Papp V."/>
            <person name="Albert L."/>
            <person name="Andreopoulos W."/>
            <person name="Angelini C."/>
            <person name="Antonin V."/>
            <person name="Barry K.W."/>
            <person name="Bougher N.L."/>
            <person name="Buchanan P."/>
            <person name="Buyck B."/>
            <person name="Bense V."/>
            <person name="Catcheside P."/>
            <person name="Chovatia M."/>
            <person name="Cooper J."/>
            <person name="Damon W."/>
            <person name="Desjardin D."/>
            <person name="Finy P."/>
            <person name="Geml J."/>
            <person name="Haridas S."/>
            <person name="Hughes K."/>
            <person name="Justo A."/>
            <person name="Karasinski D."/>
            <person name="Kautmanova I."/>
            <person name="Kiss B."/>
            <person name="Kocsube S."/>
            <person name="Kotiranta H."/>
            <person name="LaButti K.M."/>
            <person name="Lechner B.E."/>
            <person name="Liimatainen K."/>
            <person name="Lipzen A."/>
            <person name="Lukacs Z."/>
            <person name="Mihaltcheva S."/>
            <person name="Morgado L.N."/>
            <person name="Niskanen T."/>
            <person name="Noordeloos M.E."/>
            <person name="Ohm R.A."/>
            <person name="Ortiz-Santana B."/>
            <person name="Ovrebo C."/>
            <person name="Racz N."/>
            <person name="Riley R."/>
            <person name="Savchenko A."/>
            <person name="Shiryaev A."/>
            <person name="Soop K."/>
            <person name="Spirin V."/>
            <person name="Szebenyi C."/>
            <person name="Tomsovsky M."/>
            <person name="Tulloss R.E."/>
            <person name="Uehling J."/>
            <person name="Grigoriev I.V."/>
            <person name="Vagvolgyi C."/>
            <person name="Papp T."/>
            <person name="Martin F.M."/>
            <person name="Miettinen O."/>
            <person name="Hibbett D.S."/>
            <person name="Nagy L.G."/>
        </authorList>
    </citation>
    <scope>NUCLEOTIDE SEQUENCE [LARGE SCALE GENOMIC DNA]</scope>
    <source>
        <strain evidence="1 2">CBS 962.96</strain>
    </source>
</reference>
<dbReference type="GO" id="GO:0003729">
    <property type="term" value="F:mRNA binding"/>
    <property type="evidence" value="ECO:0007669"/>
    <property type="project" value="InterPro"/>
</dbReference>
<gene>
    <name evidence="1" type="ORF">K435DRAFT_630422</name>
</gene>
<organism evidence="1 2">
    <name type="scientific">Dendrothele bispora (strain CBS 962.96)</name>
    <dbReference type="NCBI Taxonomy" id="1314807"/>
    <lineage>
        <taxon>Eukaryota</taxon>
        <taxon>Fungi</taxon>
        <taxon>Dikarya</taxon>
        <taxon>Basidiomycota</taxon>
        <taxon>Agaricomycotina</taxon>
        <taxon>Agaricomycetes</taxon>
        <taxon>Agaricomycetidae</taxon>
        <taxon>Agaricales</taxon>
        <taxon>Agaricales incertae sedis</taxon>
        <taxon>Dendrothele</taxon>
    </lineage>
</organism>
<protein>
    <submittedName>
        <fullName evidence="1">Uncharacterized protein</fullName>
    </submittedName>
</protein>
<proteinExistence type="predicted"/>
<name>A0A4S8KLD3_DENBC</name>